<name>A0ACC2FW76_DALPE</name>
<reference evidence="1" key="1">
    <citation type="submission" date="2021-05" db="EMBL/GenBank/DDBJ databases">
        <authorList>
            <person name="Pan Q."/>
            <person name="Jouanno E."/>
            <person name="Zahm M."/>
            <person name="Klopp C."/>
            <person name="Cabau C."/>
            <person name="Louis A."/>
            <person name="Berthelot C."/>
            <person name="Parey E."/>
            <person name="Roest Crollius H."/>
            <person name="Montfort J."/>
            <person name="Robinson-Rechavi M."/>
            <person name="Bouchez O."/>
            <person name="Lampietro C."/>
            <person name="Lopez Roques C."/>
            <person name="Donnadieu C."/>
            <person name="Postlethwait J."/>
            <person name="Bobe J."/>
            <person name="Dillon D."/>
            <person name="Chandos A."/>
            <person name="von Hippel F."/>
            <person name="Guiguen Y."/>
        </authorList>
    </citation>
    <scope>NUCLEOTIDE SEQUENCE</scope>
    <source>
        <strain evidence="1">YG-Jan2019</strain>
    </source>
</reference>
<accession>A0ACC2FW76</accession>
<evidence type="ECO:0000313" key="2">
    <source>
        <dbReference type="Proteomes" id="UP001157502"/>
    </source>
</evidence>
<dbReference type="Proteomes" id="UP001157502">
    <property type="component" value="Chromosome 21"/>
</dbReference>
<keyword evidence="2" id="KW-1185">Reference proteome</keyword>
<organism evidence="1 2">
    <name type="scientific">Dallia pectoralis</name>
    <name type="common">Alaska blackfish</name>
    <dbReference type="NCBI Taxonomy" id="75939"/>
    <lineage>
        <taxon>Eukaryota</taxon>
        <taxon>Metazoa</taxon>
        <taxon>Chordata</taxon>
        <taxon>Craniata</taxon>
        <taxon>Vertebrata</taxon>
        <taxon>Euteleostomi</taxon>
        <taxon>Actinopterygii</taxon>
        <taxon>Neopterygii</taxon>
        <taxon>Teleostei</taxon>
        <taxon>Protacanthopterygii</taxon>
        <taxon>Esociformes</taxon>
        <taxon>Umbridae</taxon>
        <taxon>Dallia</taxon>
    </lineage>
</organism>
<evidence type="ECO:0000313" key="1">
    <source>
        <dbReference type="EMBL" id="KAJ7995552.1"/>
    </source>
</evidence>
<proteinExistence type="predicted"/>
<dbReference type="EMBL" id="CM055748">
    <property type="protein sequence ID" value="KAJ7995552.1"/>
    <property type="molecule type" value="Genomic_DNA"/>
</dbReference>
<protein>
    <submittedName>
        <fullName evidence="1">Uncharacterized protein</fullName>
    </submittedName>
</protein>
<sequence>MSYTASTAPEVAISIGTRYQYRRVLLSLPPICHLPTSDSCLMSRPSVRSPPRDSPIETSAFARPKSRAVTDLLRVFSYSVTPLRRSRFPASHASISHVATMADTSQDLVGVRSDPGRTAGSECAHSVTQWPACAFGKRCCLVNCKCMSYYRALLCCFKL</sequence>
<gene>
    <name evidence="1" type="ORF">DPEC_G00245780</name>
</gene>
<comment type="caution">
    <text evidence="1">The sequence shown here is derived from an EMBL/GenBank/DDBJ whole genome shotgun (WGS) entry which is preliminary data.</text>
</comment>